<feature type="compositionally biased region" description="Pro residues" evidence="1">
    <location>
        <begin position="96"/>
        <end position="110"/>
    </location>
</feature>
<dbReference type="Pfam" id="PF13810">
    <property type="entry name" value="DUF4185"/>
    <property type="match status" value="1"/>
</dbReference>
<dbReference type="InterPro" id="IPR025442">
    <property type="entry name" value="DUF4185"/>
</dbReference>
<organism evidence="3 4">
    <name type="scientific">Actinomycetospora chibensis</name>
    <dbReference type="NCBI Taxonomy" id="663606"/>
    <lineage>
        <taxon>Bacteria</taxon>
        <taxon>Bacillati</taxon>
        <taxon>Actinomycetota</taxon>
        <taxon>Actinomycetes</taxon>
        <taxon>Pseudonocardiales</taxon>
        <taxon>Pseudonocardiaceae</taxon>
        <taxon>Actinomycetospora</taxon>
    </lineage>
</organism>
<comment type="caution">
    <text evidence="3">The sequence shown here is derived from an EMBL/GenBank/DDBJ whole genome shotgun (WGS) entry which is preliminary data.</text>
</comment>
<proteinExistence type="predicted"/>
<keyword evidence="4" id="KW-1185">Reference proteome</keyword>
<feature type="domain" description="DUF4185" evidence="2">
    <location>
        <begin position="125"/>
        <end position="176"/>
    </location>
</feature>
<dbReference type="Proteomes" id="UP001595909">
    <property type="component" value="Unassembled WGS sequence"/>
</dbReference>
<dbReference type="EMBL" id="JBHSIM010000066">
    <property type="protein sequence ID" value="MFC4836545.1"/>
    <property type="molecule type" value="Genomic_DNA"/>
</dbReference>
<evidence type="ECO:0000313" key="3">
    <source>
        <dbReference type="EMBL" id="MFC4836545.1"/>
    </source>
</evidence>
<feature type="compositionally biased region" description="Polar residues" evidence="1">
    <location>
        <begin position="42"/>
        <end position="55"/>
    </location>
</feature>
<feature type="region of interest" description="Disordered" evidence="1">
    <location>
        <begin position="87"/>
        <end position="114"/>
    </location>
</feature>
<feature type="region of interest" description="Disordered" evidence="1">
    <location>
        <begin position="1"/>
        <end position="55"/>
    </location>
</feature>
<evidence type="ECO:0000256" key="1">
    <source>
        <dbReference type="SAM" id="MobiDB-lite"/>
    </source>
</evidence>
<gene>
    <name evidence="3" type="ORF">ACFPEL_29370</name>
</gene>
<name>A0ABV9RS06_9PSEU</name>
<evidence type="ECO:0000259" key="2">
    <source>
        <dbReference type="Pfam" id="PF13810"/>
    </source>
</evidence>
<protein>
    <submittedName>
        <fullName evidence="3">DUF4185 domain-containing protein</fullName>
    </submittedName>
</protein>
<evidence type="ECO:0000313" key="4">
    <source>
        <dbReference type="Proteomes" id="UP001595909"/>
    </source>
</evidence>
<dbReference type="RefSeq" id="WP_378015053.1">
    <property type="nucleotide sequence ID" value="NZ_BAABHN010000066.1"/>
</dbReference>
<accession>A0ABV9RS06</accession>
<reference evidence="4" key="1">
    <citation type="journal article" date="2019" name="Int. J. Syst. Evol. Microbiol.">
        <title>The Global Catalogue of Microorganisms (GCM) 10K type strain sequencing project: providing services to taxonomists for standard genome sequencing and annotation.</title>
        <authorList>
            <consortium name="The Broad Institute Genomics Platform"/>
            <consortium name="The Broad Institute Genome Sequencing Center for Infectious Disease"/>
            <person name="Wu L."/>
            <person name="Ma J."/>
        </authorList>
    </citation>
    <scope>NUCLEOTIDE SEQUENCE [LARGE SCALE GENOMIC DNA]</scope>
    <source>
        <strain evidence="4">CCUG 50347</strain>
    </source>
</reference>
<sequence>MIRQTRPSPRADDGAEGGCEEASGLRPLPMRLMNAAGGSGRGTSITLSEEAQSVGRTRVVPGQWAKALAALVMGLLGRVARSPAFGRQPEVDQAPRPSPPPPLPPPPTGPSPRFVPAAKVTDLTGPERSTSYGIGGTDLGMPTLTADGRLLLVFGDTFDQFRAGGPGWRAPTALFEPPTCIAPGRAEVVDLASWLERWPV</sequence>